<sequence>MRERLEYSTELRYGLAKSLLDTQDGLPTDVSRALPIDYAEIDIAFYYLPRELRAKITSSPDTGISQGDAIYRGYIAVFKVIKDLVASYDEDGKPQGFPTVSDVDKRLSELREVQKPGSEESADERGETCLNTKAREHLATYLDNGGNAEFALDCIVDRAREELSPLGKLYDAEKRYIDAVLDGTDGEAHAVCPNDLDFALVRVKLGLPIETRGVDIPEYGEAWIDLASDEE</sequence>
<evidence type="ECO:0000313" key="1">
    <source>
        <dbReference type="EMBL" id="KAJ8488441.1"/>
    </source>
</evidence>
<accession>A0AAD7TZU2</accession>
<name>A0AAD7TZU2_9APHY</name>
<protein>
    <submittedName>
        <fullName evidence="1">Uncharacterized protein</fullName>
    </submittedName>
</protein>
<keyword evidence="2" id="KW-1185">Reference proteome</keyword>
<gene>
    <name evidence="1" type="ORF">ONZ51_g3587</name>
</gene>
<dbReference type="AlphaFoldDB" id="A0AAD7TZU2"/>
<dbReference type="EMBL" id="JAPEVG010000063">
    <property type="protein sequence ID" value="KAJ8488441.1"/>
    <property type="molecule type" value="Genomic_DNA"/>
</dbReference>
<reference evidence="1" key="1">
    <citation type="submission" date="2022-11" db="EMBL/GenBank/DDBJ databases">
        <title>Genome Sequence of Cubamyces cubensis.</title>
        <authorList>
            <person name="Buettner E."/>
        </authorList>
    </citation>
    <scope>NUCLEOTIDE SEQUENCE</scope>
    <source>
        <strain evidence="1">MPL-01</strain>
    </source>
</reference>
<organism evidence="1 2">
    <name type="scientific">Trametes cubensis</name>
    <dbReference type="NCBI Taxonomy" id="1111947"/>
    <lineage>
        <taxon>Eukaryota</taxon>
        <taxon>Fungi</taxon>
        <taxon>Dikarya</taxon>
        <taxon>Basidiomycota</taxon>
        <taxon>Agaricomycotina</taxon>
        <taxon>Agaricomycetes</taxon>
        <taxon>Polyporales</taxon>
        <taxon>Polyporaceae</taxon>
        <taxon>Trametes</taxon>
    </lineage>
</organism>
<proteinExistence type="predicted"/>
<comment type="caution">
    <text evidence="1">The sequence shown here is derived from an EMBL/GenBank/DDBJ whole genome shotgun (WGS) entry which is preliminary data.</text>
</comment>
<dbReference type="Proteomes" id="UP001215151">
    <property type="component" value="Unassembled WGS sequence"/>
</dbReference>
<evidence type="ECO:0000313" key="2">
    <source>
        <dbReference type="Proteomes" id="UP001215151"/>
    </source>
</evidence>